<keyword evidence="2" id="KW-1185">Reference proteome</keyword>
<dbReference type="AlphaFoldDB" id="V4L918"/>
<proteinExistence type="predicted"/>
<dbReference type="Proteomes" id="UP000030689">
    <property type="component" value="Unassembled WGS sequence"/>
</dbReference>
<name>V4L918_EUTSA</name>
<sequence length="90" mass="10278">WLVSCKCEVKIVAEVDVLEVIGEFDVSEEKMKLNASSDLVNKTEQLNETVDVNGFQIFPSQINFSLQPIHFKPSLCHVQHCNRCFIQIII</sequence>
<evidence type="ECO:0000313" key="2">
    <source>
        <dbReference type="Proteomes" id="UP000030689"/>
    </source>
</evidence>
<organism evidence="1 2">
    <name type="scientific">Eutrema salsugineum</name>
    <name type="common">Saltwater cress</name>
    <name type="synonym">Sisymbrium salsugineum</name>
    <dbReference type="NCBI Taxonomy" id="72664"/>
    <lineage>
        <taxon>Eukaryota</taxon>
        <taxon>Viridiplantae</taxon>
        <taxon>Streptophyta</taxon>
        <taxon>Embryophyta</taxon>
        <taxon>Tracheophyta</taxon>
        <taxon>Spermatophyta</taxon>
        <taxon>Magnoliopsida</taxon>
        <taxon>eudicotyledons</taxon>
        <taxon>Gunneridae</taxon>
        <taxon>Pentapetalae</taxon>
        <taxon>rosids</taxon>
        <taxon>malvids</taxon>
        <taxon>Brassicales</taxon>
        <taxon>Brassicaceae</taxon>
        <taxon>Eutremeae</taxon>
        <taxon>Eutrema</taxon>
    </lineage>
</organism>
<gene>
    <name evidence="1" type="ORF">EUTSA_v100280580mg</name>
</gene>
<protein>
    <submittedName>
        <fullName evidence="1">Uncharacterized protein</fullName>
    </submittedName>
</protein>
<dbReference type="EMBL" id="KI517416">
    <property type="protein sequence ID" value="ESQ46910.1"/>
    <property type="molecule type" value="Genomic_DNA"/>
</dbReference>
<accession>V4L918</accession>
<reference evidence="1 2" key="1">
    <citation type="journal article" date="2013" name="Front. Plant Sci.">
        <title>The Reference Genome of the Halophytic Plant Eutrema salsugineum.</title>
        <authorList>
            <person name="Yang R."/>
            <person name="Jarvis D.E."/>
            <person name="Chen H."/>
            <person name="Beilstein M.A."/>
            <person name="Grimwood J."/>
            <person name="Jenkins J."/>
            <person name="Shu S."/>
            <person name="Prochnik S."/>
            <person name="Xin M."/>
            <person name="Ma C."/>
            <person name="Schmutz J."/>
            <person name="Wing R.A."/>
            <person name="Mitchell-Olds T."/>
            <person name="Schumaker K.S."/>
            <person name="Wang X."/>
        </authorList>
    </citation>
    <scope>NUCLEOTIDE SEQUENCE [LARGE SCALE GENOMIC DNA]</scope>
</reference>
<evidence type="ECO:0000313" key="1">
    <source>
        <dbReference type="EMBL" id="ESQ46910.1"/>
    </source>
</evidence>
<feature type="non-terminal residue" evidence="1">
    <location>
        <position position="1"/>
    </location>
</feature>
<feature type="non-terminal residue" evidence="1">
    <location>
        <position position="90"/>
    </location>
</feature>
<dbReference type="KEGG" id="eus:EUTSA_v100280580m"/>
<dbReference type="Gramene" id="ESQ46910">
    <property type="protein sequence ID" value="ESQ46910"/>
    <property type="gene ID" value="EUTSA_v100280580mg"/>
</dbReference>